<dbReference type="RefSeq" id="WP_344652503.1">
    <property type="nucleotide sequence ID" value="NZ_BAAAGX010000027.1"/>
</dbReference>
<keyword evidence="5" id="KW-1185">Reference proteome</keyword>
<dbReference type="PANTHER" id="PTHR35526:SF3">
    <property type="entry name" value="ANTI-SIGMA-F FACTOR RSBW"/>
    <property type="match status" value="1"/>
</dbReference>
<dbReference type="CDD" id="cd16936">
    <property type="entry name" value="HATPase_RsbW-like"/>
    <property type="match status" value="1"/>
</dbReference>
<evidence type="ECO:0000313" key="5">
    <source>
        <dbReference type="Proteomes" id="UP001500967"/>
    </source>
</evidence>
<gene>
    <name evidence="4" type="ORF">GCM10009539_62340</name>
</gene>
<dbReference type="GO" id="GO:0016301">
    <property type="term" value="F:kinase activity"/>
    <property type="evidence" value="ECO:0007669"/>
    <property type="project" value="UniProtKB-KW"/>
</dbReference>
<accession>A0ABP3EK98</accession>
<dbReference type="EMBL" id="BAAAGX010000027">
    <property type="protein sequence ID" value="GAA0267074.1"/>
    <property type="molecule type" value="Genomic_DNA"/>
</dbReference>
<comment type="caution">
    <text evidence="4">The sequence shown here is derived from an EMBL/GenBank/DDBJ whole genome shotgun (WGS) entry which is preliminary data.</text>
</comment>
<dbReference type="InterPro" id="IPR003594">
    <property type="entry name" value="HATPase_dom"/>
</dbReference>
<dbReference type="Proteomes" id="UP001500967">
    <property type="component" value="Unassembled WGS sequence"/>
</dbReference>
<evidence type="ECO:0000259" key="2">
    <source>
        <dbReference type="Pfam" id="PF13581"/>
    </source>
</evidence>
<evidence type="ECO:0000256" key="1">
    <source>
        <dbReference type="ARBA" id="ARBA00022527"/>
    </source>
</evidence>
<evidence type="ECO:0000259" key="3">
    <source>
        <dbReference type="Pfam" id="PF14417"/>
    </source>
</evidence>
<sequence>MTAAQIDGDPPPDAGPVLGHQALIYSSPDELASCGADFLRQGIERGDAVVLAIPDAAGLVSALGSHADRVDVVDDRAWHRVPAWTIGGYARRSERAARKKQRLRVLTEIRWDQPSAIAEWQCYEAVLNTALAGLPVDLCCAYDAQGLAEDVLDAARRTHPSTLGPNGVAPSDSFVPAVEFLASGSQAPRLTVPPDALRVEFGAAEIPAVRQTALRWARDGGMNEDDASEFLIAIYEIASNAVEHGGGRGVGRFWSEADRLFCDIWSAQQIGDPLTAGYRPPGTAQERGRGLWLARQICEQVTIYNNGGATVQLARSVESR</sequence>
<feature type="domain" description="MEDS" evidence="3">
    <location>
        <begin position="20"/>
        <end position="160"/>
    </location>
</feature>
<keyword evidence="4" id="KW-0808">Transferase</keyword>
<dbReference type="PANTHER" id="PTHR35526">
    <property type="entry name" value="ANTI-SIGMA-F FACTOR RSBW-RELATED"/>
    <property type="match status" value="1"/>
</dbReference>
<dbReference type="InterPro" id="IPR036890">
    <property type="entry name" value="HATPase_C_sf"/>
</dbReference>
<feature type="domain" description="Histidine kinase/HSP90-like ATPase" evidence="2">
    <location>
        <begin position="204"/>
        <end position="313"/>
    </location>
</feature>
<protein>
    <submittedName>
        <fullName evidence="4">Sensor histidine kinase</fullName>
    </submittedName>
</protein>
<name>A0ABP3EK98_9ACTN</name>
<dbReference type="InterPro" id="IPR050267">
    <property type="entry name" value="Anti-sigma-factor_SerPK"/>
</dbReference>
<evidence type="ECO:0000313" key="4">
    <source>
        <dbReference type="EMBL" id="GAA0267074.1"/>
    </source>
</evidence>
<dbReference type="Pfam" id="PF14417">
    <property type="entry name" value="MEDS"/>
    <property type="match status" value="1"/>
</dbReference>
<dbReference type="InterPro" id="IPR025847">
    <property type="entry name" value="MEDS_domain"/>
</dbReference>
<keyword evidence="4" id="KW-0418">Kinase</keyword>
<dbReference type="Pfam" id="PF13581">
    <property type="entry name" value="HATPase_c_2"/>
    <property type="match status" value="1"/>
</dbReference>
<dbReference type="InterPro" id="IPR047718">
    <property type="entry name" value="RsbA-like_anti_sig"/>
</dbReference>
<reference evidence="5" key="1">
    <citation type="journal article" date="2019" name="Int. J. Syst. Evol. Microbiol.">
        <title>The Global Catalogue of Microorganisms (GCM) 10K type strain sequencing project: providing services to taxonomists for standard genome sequencing and annotation.</title>
        <authorList>
            <consortium name="The Broad Institute Genomics Platform"/>
            <consortium name="The Broad Institute Genome Sequencing Center for Infectious Disease"/>
            <person name="Wu L."/>
            <person name="Ma J."/>
        </authorList>
    </citation>
    <scope>NUCLEOTIDE SEQUENCE [LARGE SCALE GENOMIC DNA]</scope>
    <source>
        <strain evidence="5">JCM 10425</strain>
    </source>
</reference>
<keyword evidence="1" id="KW-0723">Serine/threonine-protein kinase</keyword>
<proteinExistence type="predicted"/>
<dbReference type="Gene3D" id="3.30.565.10">
    <property type="entry name" value="Histidine kinase-like ATPase, C-terminal domain"/>
    <property type="match status" value="1"/>
</dbReference>
<dbReference type="NCBIfam" id="NF041045">
    <property type="entry name" value="RsbA_anti_sig"/>
    <property type="match status" value="1"/>
</dbReference>
<organism evidence="4 5">
    <name type="scientific">Cryptosporangium japonicum</name>
    <dbReference type="NCBI Taxonomy" id="80872"/>
    <lineage>
        <taxon>Bacteria</taxon>
        <taxon>Bacillati</taxon>
        <taxon>Actinomycetota</taxon>
        <taxon>Actinomycetes</taxon>
        <taxon>Cryptosporangiales</taxon>
        <taxon>Cryptosporangiaceae</taxon>
        <taxon>Cryptosporangium</taxon>
    </lineage>
</organism>